<dbReference type="AlphaFoldDB" id="A0AAV3XNW8"/>
<dbReference type="Pfam" id="PF11103">
    <property type="entry name" value="DUF2887"/>
    <property type="match status" value="1"/>
</dbReference>
<proteinExistence type="predicted"/>
<dbReference type="InterPro" id="IPR022573">
    <property type="entry name" value="DUF2887"/>
</dbReference>
<dbReference type="EMBL" id="BLAY01000308">
    <property type="protein sequence ID" value="GET44224.1"/>
    <property type="molecule type" value="Genomic_DNA"/>
</dbReference>
<keyword evidence="2" id="KW-1185">Reference proteome</keyword>
<evidence type="ECO:0000313" key="2">
    <source>
        <dbReference type="Proteomes" id="UP001050975"/>
    </source>
</evidence>
<reference evidence="1" key="1">
    <citation type="submission" date="2019-10" db="EMBL/GenBank/DDBJ databases">
        <title>Draft genome sequece of Microseira wollei NIES-4236.</title>
        <authorList>
            <person name="Yamaguchi H."/>
            <person name="Suzuki S."/>
            <person name="Kawachi M."/>
        </authorList>
    </citation>
    <scope>NUCLEOTIDE SEQUENCE</scope>
    <source>
        <strain evidence="1">NIES-4236</strain>
    </source>
</reference>
<dbReference type="Proteomes" id="UP001050975">
    <property type="component" value="Unassembled WGS sequence"/>
</dbReference>
<comment type="caution">
    <text evidence="1">The sequence shown here is derived from an EMBL/GenBank/DDBJ whole genome shotgun (WGS) entry which is preliminary data.</text>
</comment>
<name>A0AAV3XNW8_9CYAN</name>
<protein>
    <submittedName>
        <fullName evidence="1">Uncharacterized protein</fullName>
    </submittedName>
</protein>
<evidence type="ECO:0000313" key="1">
    <source>
        <dbReference type="EMBL" id="GET44224.1"/>
    </source>
</evidence>
<sequence>MAGLPPVVNYWGFFELINQSPDEAVAYEFTSREVKQLAFRLDGLFLPTTNEPEKPLYLVEVQFQPDPDLYYRKLLVINKRVASLLIANC</sequence>
<organism evidence="1 2">
    <name type="scientific">Microseira wollei NIES-4236</name>
    <dbReference type="NCBI Taxonomy" id="2530354"/>
    <lineage>
        <taxon>Bacteria</taxon>
        <taxon>Bacillati</taxon>
        <taxon>Cyanobacteriota</taxon>
        <taxon>Cyanophyceae</taxon>
        <taxon>Oscillatoriophycideae</taxon>
        <taxon>Aerosakkonematales</taxon>
        <taxon>Aerosakkonemataceae</taxon>
        <taxon>Microseira</taxon>
    </lineage>
</organism>
<gene>
    <name evidence="1" type="ORF">MiSe_90500</name>
</gene>
<accession>A0AAV3XNW8</accession>